<evidence type="ECO:0000256" key="4">
    <source>
        <dbReference type="ARBA" id="ARBA00022801"/>
    </source>
</evidence>
<dbReference type="SMART" id="SM00479">
    <property type="entry name" value="EXOIII"/>
    <property type="match status" value="1"/>
</dbReference>
<name>A0A3Q2WDF6_HAPBU</name>
<organism evidence="9 10">
    <name type="scientific">Haplochromis burtoni</name>
    <name type="common">Burton's mouthbrooder</name>
    <name type="synonym">Chromis burtoni</name>
    <dbReference type="NCBI Taxonomy" id="8153"/>
    <lineage>
        <taxon>Eukaryota</taxon>
        <taxon>Metazoa</taxon>
        <taxon>Chordata</taxon>
        <taxon>Craniata</taxon>
        <taxon>Vertebrata</taxon>
        <taxon>Euteleostomi</taxon>
        <taxon>Actinopterygii</taxon>
        <taxon>Neopterygii</taxon>
        <taxon>Teleostei</taxon>
        <taxon>Neoteleostei</taxon>
        <taxon>Acanthomorphata</taxon>
        <taxon>Ovalentaria</taxon>
        <taxon>Cichlomorphae</taxon>
        <taxon>Cichliformes</taxon>
        <taxon>Cichlidae</taxon>
        <taxon>African cichlids</taxon>
        <taxon>Pseudocrenilabrinae</taxon>
        <taxon>Haplochromini</taxon>
        <taxon>Haplochromis</taxon>
    </lineage>
</organism>
<dbReference type="InterPro" id="IPR047021">
    <property type="entry name" value="REXO1/3/4-like"/>
</dbReference>
<keyword evidence="4" id="KW-0378">Hydrolase</keyword>
<feature type="compositionally biased region" description="Basic and acidic residues" evidence="7">
    <location>
        <begin position="658"/>
        <end position="686"/>
    </location>
</feature>
<feature type="compositionally biased region" description="Low complexity" evidence="7">
    <location>
        <begin position="211"/>
        <end position="220"/>
    </location>
</feature>
<reference evidence="9" key="1">
    <citation type="submission" date="2025-08" db="UniProtKB">
        <authorList>
            <consortium name="Ensembl"/>
        </authorList>
    </citation>
    <scope>IDENTIFICATION</scope>
</reference>
<evidence type="ECO:0000259" key="8">
    <source>
        <dbReference type="SMART" id="SM00479"/>
    </source>
</evidence>
<dbReference type="GeneID" id="102313811"/>
<feature type="compositionally biased region" description="Basic and acidic residues" evidence="7">
    <location>
        <begin position="584"/>
        <end position="594"/>
    </location>
</feature>
<feature type="region of interest" description="Disordered" evidence="7">
    <location>
        <begin position="107"/>
        <end position="146"/>
    </location>
</feature>
<feature type="compositionally biased region" description="Acidic residues" evidence="7">
    <location>
        <begin position="562"/>
        <end position="583"/>
    </location>
</feature>
<dbReference type="AlphaFoldDB" id="A0A3Q2WDF6"/>
<feature type="compositionally biased region" description="Polar residues" evidence="7">
    <location>
        <begin position="544"/>
        <end position="556"/>
    </location>
</feature>
<feature type="compositionally biased region" description="Basic and acidic residues" evidence="7">
    <location>
        <begin position="618"/>
        <end position="633"/>
    </location>
</feature>
<feature type="region of interest" description="Disordered" evidence="7">
    <location>
        <begin position="40"/>
        <end position="92"/>
    </location>
</feature>
<dbReference type="STRING" id="8153.ENSHBUP00000023903"/>
<dbReference type="FunFam" id="3.30.420.10:FF:000021">
    <property type="entry name" value="RNA exonuclease 1 homolog"/>
    <property type="match status" value="1"/>
</dbReference>
<protein>
    <submittedName>
        <fullName evidence="9">REX1, RNA exonuclease 1 homolog</fullName>
    </submittedName>
</protein>
<evidence type="ECO:0000256" key="7">
    <source>
        <dbReference type="SAM" id="MobiDB-lite"/>
    </source>
</evidence>
<dbReference type="CDD" id="cd06145">
    <property type="entry name" value="REX1_like"/>
    <property type="match status" value="1"/>
</dbReference>
<dbReference type="InterPro" id="IPR012337">
    <property type="entry name" value="RNaseH-like_sf"/>
</dbReference>
<dbReference type="PANTHER" id="PTHR12801:SF62">
    <property type="entry name" value="RNA EXONUCLEASE 1 HOMOLOG"/>
    <property type="match status" value="1"/>
</dbReference>
<keyword evidence="5" id="KW-0269">Exonuclease</keyword>
<sequence length="1259" mass="139140">MLRSTGFFRGIDCPFYAEHSEGQGGRNGCNRPYCHFRHSQQRRPSYGAPADVKKQRDLPSAHKDQGYDPFNPEVVRPQEQQNGKPAASGDISGALELVNKAIEEVRSEVEREKRKLSRIGDEPYNPSENASLSSGKTDTSKAAGSHLAYDPGSYQITSGGYNPTPGCSKYTLDSDNQGHNSNSMEYVPTSLKRPLSRTHSHQPPSPPPSPKRSNSTSSSKCKYTVDNSRPSTDMEYDPLSNYSAGIAVKNKRSEGARPVRTEGSKAHKLSGSEFSDEDYVVAAKKPRQQSVDTKKYTFSDSDGESSGAEYRPTSLSNLQQRKAAHGSDSFGKGRKGSGESLLNALMQRNKQDSDTQENIKRKDSPEKKKKEGGQTSQEKSSKTEKLHKLEKGANKSSGSKSSVSSSSKDRGSIKSSNQDSAKKENRSHDKKDDRKNTVKVKMSDKIRKESRDEKKSDTKLKTLDKVKTDSSKQDKHAENGARESKKPKTSDKEKEQSKYKEHPHKNGKLDGIRREKDAKKVSKSGSSSSKASPSNSKDKARQSVGASSVKRQSLSLSHADLFGDESPDEAEQMEADYDDETEEVLVRKSADALKRTRLNKRKASELTPSSSEDEGDRDVDCSRAGRDEVHGVRFDLSGFQDDLDFDSDPMEECLRIFNESKDVKKEDKGRQAKQQHSRDSEEEKSTDSTLTTLFPGQKKRVSHFVAKGNTDAPSRTAVRPYKRPTAQEICYQRMQMAQQQAAQLSASVKAATQASSPSFSGERKRIAHRPNPQIASSKTSPADTKHAAGRVLSPSHTLQSVKAQTTVGILSKTSSTVTQKRVAHTPTLKSTSMRRPVIPTEFGAKVPTNIRQRYLNTFIDECVKFCPSEDGAFQMALDEEKLVYERSSSKNIYLNVAVNTLKKLRSKSSASPSPVTKEPGSVAKRKPQSHEEVLGGRLAATTSFTVNRTGKQQEEKLIGATLYRKMKAYLMTEEQLQLHGYPRPNPEAAGKAVVYNQPEKKGVADPFSKICCRCGAEYKVNVNGSCVRKEECSFHWGRLRRHKVAGGWETNYSCCAAAVGAPGCQTAKQHVQDGRKESLDGFVSTFSKPLPPDGNAGVFALDCEMCYTKQGLELTRVTVINSEMKVIYDTFVKPESKVVDYNTRFSGVTAEDLESAAITLRDVQAVLLSMFSAESILIGHSLESDLLALKLIHSSVVDTAIVFPHRLGLPYKRALKNLMADHLKRIIQDNVEGHDSSEDATACMELMIWKIKEDAKVKR</sequence>
<dbReference type="InterPro" id="IPR031736">
    <property type="entry name" value="REXO1-like_dom"/>
</dbReference>
<keyword evidence="3" id="KW-0540">Nuclease</keyword>
<feature type="compositionally biased region" description="Polar residues" evidence="7">
    <location>
        <begin position="171"/>
        <end position="184"/>
    </location>
</feature>
<dbReference type="RefSeq" id="XP_005938600.1">
    <property type="nucleotide sequence ID" value="XM_005938538.3"/>
</dbReference>
<feature type="compositionally biased region" description="Polar residues" evidence="7">
    <location>
        <begin position="773"/>
        <end position="782"/>
    </location>
</feature>
<proteinExistence type="inferred from homology"/>
<evidence type="ECO:0000313" key="9">
    <source>
        <dbReference type="Ensembl" id="ENSHBUP00000023903.1"/>
    </source>
</evidence>
<feature type="compositionally biased region" description="Basic and acidic residues" evidence="7">
    <location>
        <begin position="251"/>
        <end position="265"/>
    </location>
</feature>
<feature type="region of interest" description="Disordered" evidence="7">
    <location>
        <begin position="905"/>
        <end position="932"/>
    </location>
</feature>
<evidence type="ECO:0000256" key="6">
    <source>
        <dbReference type="ARBA" id="ARBA00023242"/>
    </source>
</evidence>
<dbReference type="InterPro" id="IPR013520">
    <property type="entry name" value="Ribonucl_H"/>
</dbReference>
<dbReference type="OrthoDB" id="206335at2759"/>
<dbReference type="Pfam" id="PF15870">
    <property type="entry name" value="EloA-BP1"/>
    <property type="match status" value="1"/>
</dbReference>
<comment type="similarity">
    <text evidence="2">Belongs to the REXO1/REXO3 family.</text>
</comment>
<feature type="region of interest" description="Disordered" evidence="7">
    <location>
        <begin position="658"/>
        <end position="692"/>
    </location>
</feature>
<keyword evidence="10" id="KW-1185">Reference proteome</keyword>
<dbReference type="CTD" id="57455"/>
<dbReference type="PANTHER" id="PTHR12801">
    <property type="entry name" value="RNA EXONUCLEASE REXO1 / RECO3 FAMILY MEMBER-RELATED"/>
    <property type="match status" value="1"/>
</dbReference>
<dbReference type="InterPro" id="IPR036397">
    <property type="entry name" value="RNaseH_sf"/>
</dbReference>
<accession>A0A3Q2WDF6</accession>
<dbReference type="InterPro" id="IPR034922">
    <property type="entry name" value="REX1-like_exo"/>
</dbReference>
<evidence type="ECO:0000256" key="3">
    <source>
        <dbReference type="ARBA" id="ARBA00022722"/>
    </source>
</evidence>
<evidence type="ECO:0000313" key="10">
    <source>
        <dbReference type="Proteomes" id="UP000264840"/>
    </source>
</evidence>
<dbReference type="SUPFAM" id="SSF53098">
    <property type="entry name" value="Ribonuclease H-like"/>
    <property type="match status" value="1"/>
</dbReference>
<feature type="region of interest" description="Disordered" evidence="7">
    <location>
        <begin position="167"/>
        <end position="633"/>
    </location>
</feature>
<reference evidence="9" key="2">
    <citation type="submission" date="2025-09" db="UniProtKB">
        <authorList>
            <consortium name="Ensembl"/>
        </authorList>
    </citation>
    <scope>IDENTIFICATION</scope>
</reference>
<dbReference type="Ensembl" id="ENSHBUT00000009914.1">
    <property type="protein sequence ID" value="ENSHBUP00000023903.1"/>
    <property type="gene ID" value="ENSHBUG00000004974.1"/>
</dbReference>
<feature type="compositionally biased region" description="Basic and acidic residues" evidence="7">
    <location>
        <begin position="349"/>
        <end position="372"/>
    </location>
</feature>
<keyword evidence="6" id="KW-0539">Nucleus</keyword>
<feature type="compositionally biased region" description="Low complexity" evidence="7">
    <location>
        <begin position="394"/>
        <end position="406"/>
    </location>
</feature>
<evidence type="ECO:0000256" key="5">
    <source>
        <dbReference type="ARBA" id="ARBA00022839"/>
    </source>
</evidence>
<dbReference type="GO" id="GO:0004527">
    <property type="term" value="F:exonuclease activity"/>
    <property type="evidence" value="ECO:0007669"/>
    <property type="project" value="UniProtKB-KW"/>
</dbReference>
<feature type="compositionally biased region" description="Low complexity" evidence="7">
    <location>
        <begin position="523"/>
        <end position="535"/>
    </location>
</feature>
<feature type="compositionally biased region" description="Polar residues" evidence="7">
    <location>
        <begin position="126"/>
        <end position="142"/>
    </location>
</feature>
<dbReference type="Gene3D" id="3.30.420.10">
    <property type="entry name" value="Ribonuclease H-like superfamily/Ribonuclease H"/>
    <property type="match status" value="1"/>
</dbReference>
<feature type="region of interest" description="Disordered" evidence="7">
    <location>
        <begin position="753"/>
        <end position="787"/>
    </location>
</feature>
<feature type="compositionally biased region" description="Basic and acidic residues" evidence="7">
    <location>
        <begin position="420"/>
        <end position="500"/>
    </location>
</feature>
<feature type="compositionally biased region" description="Basic and acidic residues" evidence="7">
    <location>
        <begin position="507"/>
        <end position="520"/>
    </location>
</feature>
<dbReference type="GO" id="GO:0005634">
    <property type="term" value="C:nucleus"/>
    <property type="evidence" value="ECO:0007669"/>
    <property type="project" value="UniProtKB-SubCell"/>
</dbReference>
<comment type="subcellular location">
    <subcellularLocation>
        <location evidence="1">Nucleus</location>
    </subcellularLocation>
</comment>
<evidence type="ECO:0000256" key="1">
    <source>
        <dbReference type="ARBA" id="ARBA00004123"/>
    </source>
</evidence>
<feature type="domain" description="Exonuclease" evidence="8">
    <location>
        <begin position="1097"/>
        <end position="1256"/>
    </location>
</feature>
<dbReference type="GeneTree" id="ENSGT00940000165897"/>
<evidence type="ECO:0000256" key="2">
    <source>
        <dbReference type="ARBA" id="ARBA00006357"/>
    </source>
</evidence>
<feature type="compositionally biased region" description="Basic and acidic residues" evidence="7">
    <location>
        <begin position="379"/>
        <end position="393"/>
    </location>
</feature>
<dbReference type="Proteomes" id="UP000264840">
    <property type="component" value="Unplaced"/>
</dbReference>
<feature type="compositionally biased region" description="Basic and acidic residues" evidence="7">
    <location>
        <begin position="107"/>
        <end position="121"/>
    </location>
</feature>
<dbReference type="GO" id="GO:0003676">
    <property type="term" value="F:nucleic acid binding"/>
    <property type="evidence" value="ECO:0007669"/>
    <property type="project" value="InterPro"/>
</dbReference>
<feature type="compositionally biased region" description="Basic and acidic residues" evidence="7">
    <location>
        <begin position="51"/>
        <end position="66"/>
    </location>
</feature>